<dbReference type="EMBL" id="PP511379">
    <property type="protein sequence ID" value="XCD03691.1"/>
    <property type="molecule type" value="Genomic_DNA"/>
</dbReference>
<organism evidence="1">
    <name type="scientific">Dulem virus 40</name>
    <dbReference type="NCBI Taxonomy" id="3145758"/>
    <lineage>
        <taxon>Viruses</taxon>
        <taxon>Duplodnaviria</taxon>
        <taxon>Heunggongvirae</taxon>
        <taxon>Uroviricota</taxon>
        <taxon>Caudoviricetes</taxon>
    </lineage>
</organism>
<accession>A0AAU8AWH1</accession>
<evidence type="ECO:0000313" key="1">
    <source>
        <dbReference type="EMBL" id="XCD03691.1"/>
    </source>
</evidence>
<proteinExistence type="predicted"/>
<reference evidence="1" key="1">
    <citation type="submission" date="2024-03" db="EMBL/GenBank/DDBJ databases">
        <title>Diverse circular DNA viruses in blood, oral, and fecal samples of captive lemurs.</title>
        <authorList>
            <person name="Paietta E.N."/>
            <person name="Kraberger S."/>
            <person name="Lund M.C."/>
            <person name="Custer J.M."/>
            <person name="Vargas K.M."/>
            <person name="Ehmke E.E."/>
            <person name="Yoder A.D."/>
            <person name="Varsani A."/>
        </authorList>
    </citation>
    <scope>NUCLEOTIDE SEQUENCE</scope>
    <source>
        <strain evidence="1">Duke_21_1</strain>
    </source>
</reference>
<protein>
    <submittedName>
        <fullName evidence="1">Uncharacterized protein</fullName>
    </submittedName>
</protein>
<sequence length="117" mass="12619">MAKMNNPRFPHQCCVYRLTGASSFNPKGEKKVLYEGVCRKSSSTNIRSFNVGSNTTGKVDVADYRVSMPGIVKGIQKGDLIDVTDLIGTEKGMRIVNFDATQLMGGGTAVLCNLPSN</sequence>
<name>A0AAU8AWH1_9CAUD</name>